<dbReference type="EMBL" id="FMKA01000009">
    <property type="protein sequence ID" value="SCP97310.1"/>
    <property type="molecule type" value="Genomic_DNA"/>
</dbReference>
<gene>
    <name evidence="1" type="ORF">SAMN05421730_1009115</name>
</gene>
<evidence type="ECO:0000313" key="1">
    <source>
        <dbReference type="EMBL" id="SCP97310.1"/>
    </source>
</evidence>
<organism evidence="1 2">
    <name type="scientific">Anaerobium acetethylicum</name>
    <dbReference type="NCBI Taxonomy" id="1619234"/>
    <lineage>
        <taxon>Bacteria</taxon>
        <taxon>Bacillati</taxon>
        <taxon>Bacillota</taxon>
        <taxon>Clostridia</taxon>
        <taxon>Lachnospirales</taxon>
        <taxon>Lachnospiraceae</taxon>
        <taxon>Anaerobium</taxon>
    </lineage>
</organism>
<proteinExistence type="predicted"/>
<evidence type="ECO:0000313" key="2">
    <source>
        <dbReference type="Proteomes" id="UP000199315"/>
    </source>
</evidence>
<sequence>MTSKKNMPLKRLLVSARVSQAKLYVQPLWLVSNKLKSVYSYKYYEKSENML</sequence>
<reference evidence="1 2" key="1">
    <citation type="submission" date="2016-09" db="EMBL/GenBank/DDBJ databases">
        <authorList>
            <person name="Capua I."/>
            <person name="De Benedictis P."/>
            <person name="Joannis T."/>
            <person name="Lombin L.H."/>
            <person name="Cattoli G."/>
        </authorList>
    </citation>
    <scope>NUCLEOTIDE SEQUENCE [LARGE SCALE GENOMIC DNA]</scope>
    <source>
        <strain evidence="1 2">GluBS11</strain>
    </source>
</reference>
<dbReference type="AlphaFoldDB" id="A0A1D3TTL8"/>
<dbReference type="STRING" id="1619234.SAMN05421730_1009115"/>
<accession>A0A1D3TTL8</accession>
<dbReference type="Proteomes" id="UP000199315">
    <property type="component" value="Unassembled WGS sequence"/>
</dbReference>
<keyword evidence="2" id="KW-1185">Reference proteome</keyword>
<name>A0A1D3TTL8_9FIRM</name>
<protein>
    <submittedName>
        <fullName evidence="1">Uncharacterized protein</fullName>
    </submittedName>
</protein>